<dbReference type="SMART" id="SM00100">
    <property type="entry name" value="cNMP"/>
    <property type="match status" value="1"/>
</dbReference>
<dbReference type="GO" id="GO:0034702">
    <property type="term" value="C:monoatomic ion channel complex"/>
    <property type="evidence" value="ECO:0007669"/>
    <property type="project" value="UniProtKB-KW"/>
</dbReference>
<dbReference type="SUPFAM" id="SSF81324">
    <property type="entry name" value="Voltage-gated potassium channels"/>
    <property type="match status" value="1"/>
</dbReference>
<dbReference type="GO" id="GO:0005267">
    <property type="term" value="F:potassium channel activity"/>
    <property type="evidence" value="ECO:0007669"/>
    <property type="project" value="UniProtKB-KW"/>
</dbReference>
<keyword evidence="5" id="KW-0631">Potassium channel</keyword>
<evidence type="ECO:0000256" key="1">
    <source>
        <dbReference type="ARBA" id="ARBA00004141"/>
    </source>
</evidence>
<evidence type="ECO:0000256" key="5">
    <source>
        <dbReference type="ARBA" id="ARBA00022826"/>
    </source>
</evidence>
<dbReference type="Pfam" id="PF00520">
    <property type="entry name" value="Ion_trans"/>
    <property type="match status" value="1"/>
</dbReference>
<keyword evidence="7" id="KW-0630">Potassium</keyword>
<comment type="caution">
    <text evidence="17">The sequence shown here is derived from an EMBL/GenBank/DDBJ whole genome shotgun (WGS) entry which is preliminary data.</text>
</comment>
<evidence type="ECO:0000256" key="6">
    <source>
        <dbReference type="ARBA" id="ARBA00022882"/>
    </source>
</evidence>
<evidence type="ECO:0000313" key="17">
    <source>
        <dbReference type="EMBL" id="KAL1132468.1"/>
    </source>
</evidence>
<proteinExistence type="predicted"/>
<dbReference type="InterPro" id="IPR050818">
    <property type="entry name" value="KCNH_animal-type"/>
</dbReference>
<evidence type="ECO:0000256" key="8">
    <source>
        <dbReference type="ARBA" id="ARBA00022989"/>
    </source>
</evidence>
<evidence type="ECO:0000259" key="16">
    <source>
        <dbReference type="PROSITE" id="PS50042"/>
    </source>
</evidence>
<feature type="transmembrane region" description="Helical" evidence="15">
    <location>
        <begin position="73"/>
        <end position="91"/>
    </location>
</feature>
<dbReference type="InterPro" id="IPR005821">
    <property type="entry name" value="Ion_trans_dom"/>
</dbReference>
<dbReference type="InterPro" id="IPR003938">
    <property type="entry name" value="K_chnl_volt-dep_EAG/ELK/ERG"/>
</dbReference>
<dbReference type="InterPro" id="IPR014710">
    <property type="entry name" value="RmlC-like_jellyroll"/>
</dbReference>
<organism evidence="17 18">
    <name type="scientific">Ranatra chinensis</name>
    <dbReference type="NCBI Taxonomy" id="642074"/>
    <lineage>
        <taxon>Eukaryota</taxon>
        <taxon>Metazoa</taxon>
        <taxon>Ecdysozoa</taxon>
        <taxon>Arthropoda</taxon>
        <taxon>Hexapoda</taxon>
        <taxon>Insecta</taxon>
        <taxon>Pterygota</taxon>
        <taxon>Neoptera</taxon>
        <taxon>Paraneoptera</taxon>
        <taxon>Hemiptera</taxon>
        <taxon>Heteroptera</taxon>
        <taxon>Panheteroptera</taxon>
        <taxon>Nepomorpha</taxon>
        <taxon>Nepidae</taxon>
        <taxon>Ranatrinae</taxon>
        <taxon>Ranatra</taxon>
    </lineage>
</organism>
<evidence type="ECO:0000256" key="13">
    <source>
        <dbReference type="ARBA" id="ARBA00034430"/>
    </source>
</evidence>
<dbReference type="FunFam" id="1.10.1200.260:FF:000002">
    <property type="entry name" value="Potassium voltage-gated channel subfamily H member 8"/>
    <property type="match status" value="1"/>
</dbReference>
<protein>
    <recommendedName>
        <fullName evidence="16">Cyclic nucleotide-binding domain-containing protein</fullName>
    </recommendedName>
</protein>
<evidence type="ECO:0000256" key="11">
    <source>
        <dbReference type="ARBA" id="ARBA00023180"/>
    </source>
</evidence>
<sequence length="675" mass="75913">MLCIFCSQTLLQASNNAPLPEYKTAALKKSRFILSHYGVFKTCWDWLILIATFYVAIVVPYNASFVNTDRPSVVTDVVVEALFIVDIILNFRTTYVNRKGEVVSKSSSIALNYLKGWFIVDLLAALPFDLLYASDVYSGEESGHGQIHLLKLTRLLRLARLLQKMDRYSQYSAMILTLLMLSFTLVAHWLACIWFVIAEKERAKYDSEWDLGWIHTLAERLKVDIDNVSHSESYITALYFTCSSLTSVGFGNVSANTSSEKIFSIITMLIGALMHAVVFGNVTAIIQRMYSRRSLYQSKWRDLKDFLILHQIPKELKQRIQDYFQTMWSLNHGIDIHQTLKEFPEELRGDVSMHLHREILQLPIFEAASQGCLKLLSLHIRSNFCAPGEYLIHKGDALASIYYLCNGSMEVVQNGMVVAILGCDINQYLHPSGNGGGASQPISEVVIKSSCDVKALTYCDLKCINMQGLVDVLRLYPEYQQEFANDIQHDLTYNLREGYEAEESEGNGAPSMTLPSISEDDEREESETTPLSPPTATRSPHHHPALSPRHNKFQSRLRNESDTNRERLDTQVSSLHQHVANLSQEVRNAIHALQASRYPYPLPAHSNPNLPHPGGGVGGQHNCQNSPPPGCPLVRSSSHPPEIFRADLGGALLIRPCDAQTQTNQPPQLTHDILR</sequence>
<dbReference type="PRINTS" id="PR01463">
    <property type="entry name" value="EAGCHANLFMLY"/>
</dbReference>
<keyword evidence="18" id="KW-1185">Reference proteome</keyword>
<keyword evidence="4 15" id="KW-0812">Transmembrane</keyword>
<feature type="transmembrane region" description="Helical" evidence="15">
    <location>
        <begin position="262"/>
        <end position="286"/>
    </location>
</feature>
<keyword evidence="3" id="KW-0633">Potassium transport</keyword>
<dbReference type="Gene3D" id="1.10.287.70">
    <property type="match status" value="1"/>
</dbReference>
<feature type="region of interest" description="Disordered" evidence="14">
    <location>
        <begin position="500"/>
        <end position="566"/>
    </location>
</feature>
<dbReference type="PANTHER" id="PTHR10217:SF637">
    <property type="entry name" value="EAG-LIKE K[+] CHANNEL, ISOFORM A"/>
    <property type="match status" value="1"/>
</dbReference>
<dbReference type="AlphaFoldDB" id="A0ABD0YMH5"/>
<dbReference type="SUPFAM" id="SSF51206">
    <property type="entry name" value="cAMP-binding domain-like"/>
    <property type="match status" value="1"/>
</dbReference>
<evidence type="ECO:0000256" key="2">
    <source>
        <dbReference type="ARBA" id="ARBA00022448"/>
    </source>
</evidence>
<dbReference type="PROSITE" id="PS50042">
    <property type="entry name" value="CNMP_BINDING_3"/>
    <property type="match status" value="1"/>
</dbReference>
<dbReference type="InterPro" id="IPR003950">
    <property type="entry name" value="K_chnl_volt-dep_ELK"/>
</dbReference>
<feature type="compositionally biased region" description="Basic and acidic residues" evidence="14">
    <location>
        <begin position="557"/>
        <end position="566"/>
    </location>
</feature>
<dbReference type="InterPro" id="IPR000595">
    <property type="entry name" value="cNMP-bd_dom"/>
</dbReference>
<dbReference type="Gene3D" id="2.60.120.10">
    <property type="entry name" value="Jelly Rolls"/>
    <property type="match status" value="1"/>
</dbReference>
<keyword evidence="6" id="KW-0851">Voltage-gated channel</keyword>
<dbReference type="PANTHER" id="PTHR10217">
    <property type="entry name" value="VOLTAGE AND LIGAND GATED POTASSIUM CHANNEL"/>
    <property type="match status" value="1"/>
</dbReference>
<name>A0ABD0YMH5_9HEMI</name>
<dbReference type="FunFam" id="1.10.287.70:FF:000145">
    <property type="entry name" value="Eag-like K[+] channel, isoform B"/>
    <property type="match status" value="1"/>
</dbReference>
<keyword evidence="11" id="KW-0325">Glycoprotein</keyword>
<feature type="domain" description="Cyclic nucleotide-binding" evidence="16">
    <location>
        <begin position="364"/>
        <end position="422"/>
    </location>
</feature>
<evidence type="ECO:0000256" key="10">
    <source>
        <dbReference type="ARBA" id="ARBA00023136"/>
    </source>
</evidence>
<feature type="compositionally biased region" description="Basic residues" evidence="14">
    <location>
        <begin position="539"/>
        <end position="555"/>
    </location>
</feature>
<accession>A0ABD0YMH5</accession>
<keyword evidence="8 15" id="KW-1133">Transmembrane helix</keyword>
<dbReference type="FunFam" id="2.60.120.10:FF:000097">
    <property type="entry name" value="Eag-like K[+] channel, isoform B"/>
    <property type="match status" value="1"/>
</dbReference>
<keyword evidence="9" id="KW-0406">Ion transport</keyword>
<reference evidence="17 18" key="1">
    <citation type="submission" date="2024-07" db="EMBL/GenBank/DDBJ databases">
        <title>Chromosome-level genome assembly of the water stick insect Ranatra chinensis (Heteroptera: Nepidae).</title>
        <authorList>
            <person name="Liu X."/>
        </authorList>
    </citation>
    <scope>NUCLEOTIDE SEQUENCE [LARGE SCALE GENOMIC DNA]</scope>
    <source>
        <strain evidence="17">Cailab_2021Rc</strain>
        <tissue evidence="17">Muscle</tissue>
    </source>
</reference>
<evidence type="ECO:0000256" key="15">
    <source>
        <dbReference type="SAM" id="Phobius"/>
    </source>
</evidence>
<feature type="transmembrane region" description="Helical" evidence="15">
    <location>
        <begin position="38"/>
        <end position="61"/>
    </location>
</feature>
<keyword evidence="2" id="KW-0813">Transport</keyword>
<comment type="subcellular location">
    <subcellularLocation>
        <location evidence="1">Membrane</location>
        <topology evidence="1">Multi-pass membrane protein</topology>
    </subcellularLocation>
</comment>
<comment type="catalytic activity">
    <reaction evidence="13">
        <text>K(+)(in) = K(+)(out)</text>
        <dbReference type="Rhea" id="RHEA:29463"/>
        <dbReference type="ChEBI" id="CHEBI:29103"/>
    </reaction>
</comment>
<gene>
    <name evidence="17" type="ORF">AAG570_010423</name>
</gene>
<keyword evidence="10 15" id="KW-0472">Membrane</keyword>
<dbReference type="Gene3D" id="1.10.1200.260">
    <property type="match status" value="1"/>
</dbReference>
<dbReference type="CDD" id="cd00038">
    <property type="entry name" value="CAP_ED"/>
    <property type="match status" value="1"/>
</dbReference>
<evidence type="ECO:0000313" key="18">
    <source>
        <dbReference type="Proteomes" id="UP001558652"/>
    </source>
</evidence>
<dbReference type="PRINTS" id="PR01465">
    <property type="entry name" value="ELKCHANNEL"/>
</dbReference>
<evidence type="ECO:0000256" key="14">
    <source>
        <dbReference type="SAM" id="MobiDB-lite"/>
    </source>
</evidence>
<evidence type="ECO:0000256" key="4">
    <source>
        <dbReference type="ARBA" id="ARBA00022692"/>
    </source>
</evidence>
<feature type="transmembrane region" description="Helical" evidence="15">
    <location>
        <begin position="173"/>
        <end position="197"/>
    </location>
</feature>
<evidence type="ECO:0000256" key="9">
    <source>
        <dbReference type="ARBA" id="ARBA00023065"/>
    </source>
</evidence>
<feature type="compositionally biased region" description="Acidic residues" evidence="14">
    <location>
        <begin position="518"/>
        <end position="527"/>
    </location>
</feature>
<dbReference type="InterPro" id="IPR018490">
    <property type="entry name" value="cNMP-bd_dom_sf"/>
</dbReference>
<dbReference type="Proteomes" id="UP001558652">
    <property type="component" value="Unassembled WGS sequence"/>
</dbReference>
<dbReference type="EMBL" id="JBFDAA010000005">
    <property type="protein sequence ID" value="KAL1132468.1"/>
    <property type="molecule type" value="Genomic_DNA"/>
</dbReference>
<evidence type="ECO:0000256" key="7">
    <source>
        <dbReference type="ARBA" id="ARBA00022958"/>
    </source>
</evidence>
<evidence type="ECO:0000256" key="3">
    <source>
        <dbReference type="ARBA" id="ARBA00022538"/>
    </source>
</evidence>
<keyword evidence="12" id="KW-0407">Ion channel</keyword>
<evidence type="ECO:0000256" key="12">
    <source>
        <dbReference type="ARBA" id="ARBA00023303"/>
    </source>
</evidence>